<comment type="subcellular location">
    <subcellularLocation>
        <location evidence="3">Cytoplasmic vesicle lumen</location>
    </subcellularLocation>
</comment>
<evidence type="ECO:0000256" key="2">
    <source>
        <dbReference type="ARBA" id="ARBA00001946"/>
    </source>
</evidence>
<gene>
    <name evidence="17" type="ORF">BDV29DRAFT_163449</name>
</gene>
<dbReference type="GO" id="GO:0005509">
    <property type="term" value="F:calcium ion binding"/>
    <property type="evidence" value="ECO:0007669"/>
    <property type="project" value="InterPro"/>
</dbReference>
<dbReference type="GO" id="GO:0005783">
    <property type="term" value="C:endoplasmic reticulum"/>
    <property type="evidence" value="ECO:0007669"/>
    <property type="project" value="TreeGrafter"/>
</dbReference>
<evidence type="ECO:0000256" key="9">
    <source>
        <dbReference type="ARBA" id="ARBA00022837"/>
    </source>
</evidence>
<dbReference type="SUPFAM" id="SSF48225">
    <property type="entry name" value="Seven-hairpin glycosidases"/>
    <property type="match status" value="1"/>
</dbReference>
<evidence type="ECO:0000256" key="8">
    <source>
        <dbReference type="ARBA" id="ARBA00022801"/>
    </source>
</evidence>
<evidence type="ECO:0000256" key="15">
    <source>
        <dbReference type="ARBA" id="ARBA00047669"/>
    </source>
</evidence>
<dbReference type="UniPathway" id="UPA00378"/>
<protein>
    <recommendedName>
        <fullName evidence="6">mannosyl-oligosaccharide 1,2-alpha-mannosidase</fullName>
        <ecNumber evidence="6">3.2.1.113</ecNumber>
    </recommendedName>
    <alternativeName>
        <fullName evidence="14">Class I alpha-mannosidase 1B</fullName>
    </alternativeName>
    <alternativeName>
        <fullName evidence="13">Man(9)-alpha-mannosidase 1B</fullName>
    </alternativeName>
</protein>
<evidence type="ECO:0000313" key="17">
    <source>
        <dbReference type="EMBL" id="KAB8067362.1"/>
    </source>
</evidence>
<keyword evidence="11" id="KW-0968">Cytoplasmic vesicle</keyword>
<dbReference type="Pfam" id="PF01532">
    <property type="entry name" value="Glyco_hydro_47"/>
    <property type="match status" value="2"/>
</dbReference>
<evidence type="ECO:0000256" key="6">
    <source>
        <dbReference type="ARBA" id="ARBA00012238"/>
    </source>
</evidence>
<dbReference type="InterPro" id="IPR036026">
    <property type="entry name" value="Seven-hairpin_glycosidases"/>
</dbReference>
<dbReference type="InterPro" id="IPR001382">
    <property type="entry name" value="Glyco_hydro_47"/>
</dbReference>
<evidence type="ECO:0000256" key="5">
    <source>
        <dbReference type="ARBA" id="ARBA00007658"/>
    </source>
</evidence>
<dbReference type="GO" id="GO:0004571">
    <property type="term" value="F:mannosyl-oligosaccharide 1,2-alpha-mannosidase activity"/>
    <property type="evidence" value="ECO:0007669"/>
    <property type="project" value="UniProtKB-EC"/>
</dbReference>
<dbReference type="Gene3D" id="1.50.10.10">
    <property type="match status" value="2"/>
</dbReference>
<dbReference type="EC" id="3.2.1.113" evidence="6"/>
<comment type="catalytic activity">
    <reaction evidence="16">
        <text>N(4)-(alpha-D-Man-(1-&gt;2)-alpha-D-Man-(1-&gt;2)-alpha-D-Man-(1-&gt;3)-[alpha-D-Man-(1-&gt;2)-alpha-D-Man-(1-&gt;3)-[alpha-D-Man-(1-&gt;2)-alpha-D-Man-(1-&gt;6)]-alpha-D-Man-(1-&gt;6)]-beta-D-Man-(1-&gt;4)-beta-D-GlcNAc-(1-&gt;4)-beta-D-GlcNAc)-L-asparaginyl-[protein] (N-glucan mannose isomer 9A1,2,3B1,2,3) + 4 H2O = N(4)-(alpha-D-Man-(1-&gt;3)-[alpha-D-Man-(1-&gt;3)-[alpha-D-Man-(1-&gt;6)]-alpha-D-Man-(1-&gt;6)]-beta-D-Man-(1-&gt;4)-beta-D-GlcNAc-(1-&gt;4)-beta-D-GlcNAc)-L-asparaginyl-[protein] (N-glucan mannose isomer 5A1,2) + 4 beta-D-mannose</text>
        <dbReference type="Rhea" id="RHEA:56008"/>
        <dbReference type="Rhea" id="RHEA-COMP:14356"/>
        <dbReference type="Rhea" id="RHEA-COMP:14367"/>
        <dbReference type="ChEBI" id="CHEBI:15377"/>
        <dbReference type="ChEBI" id="CHEBI:28563"/>
        <dbReference type="ChEBI" id="CHEBI:59087"/>
        <dbReference type="ChEBI" id="CHEBI:139493"/>
        <dbReference type="EC" id="3.2.1.113"/>
    </reaction>
</comment>
<comment type="cofactor">
    <cofactor evidence="2">
        <name>Mg(2+)</name>
        <dbReference type="ChEBI" id="CHEBI:18420"/>
    </cofactor>
</comment>
<keyword evidence="8 17" id="KW-0378">Hydrolase</keyword>
<evidence type="ECO:0000256" key="3">
    <source>
        <dbReference type="ARBA" id="ARBA00004321"/>
    </source>
</evidence>
<reference evidence="17 18" key="1">
    <citation type="submission" date="2019-04" db="EMBL/GenBank/DDBJ databases">
        <title>Friends and foes A comparative genomics study of 23 Aspergillus species from section Flavi.</title>
        <authorList>
            <consortium name="DOE Joint Genome Institute"/>
            <person name="Kjaerbolling I."/>
            <person name="Vesth T."/>
            <person name="Frisvad J.C."/>
            <person name="Nybo J.L."/>
            <person name="Theobald S."/>
            <person name="Kildgaard S."/>
            <person name="Isbrandt T."/>
            <person name="Kuo A."/>
            <person name="Sato A."/>
            <person name="Lyhne E.K."/>
            <person name="Kogle M.E."/>
            <person name="Wiebenga A."/>
            <person name="Kun R.S."/>
            <person name="Lubbers R.J."/>
            <person name="Makela M.R."/>
            <person name="Barry K."/>
            <person name="Chovatia M."/>
            <person name="Clum A."/>
            <person name="Daum C."/>
            <person name="Haridas S."/>
            <person name="He G."/>
            <person name="LaButti K."/>
            <person name="Lipzen A."/>
            <person name="Mondo S."/>
            <person name="Riley R."/>
            <person name="Salamov A."/>
            <person name="Simmons B.A."/>
            <person name="Magnuson J.K."/>
            <person name="Henrissat B."/>
            <person name="Mortensen U.H."/>
            <person name="Larsen T.O."/>
            <person name="Devries R.P."/>
            <person name="Grigoriev I.V."/>
            <person name="Machida M."/>
            <person name="Baker S.E."/>
            <person name="Andersen M.R."/>
        </authorList>
    </citation>
    <scope>NUCLEOTIDE SEQUENCE [LARGE SCALE GENOMIC DNA]</scope>
    <source>
        <strain evidence="17 18">CBS 151.66</strain>
    </source>
</reference>
<evidence type="ECO:0000256" key="14">
    <source>
        <dbReference type="ARBA" id="ARBA00032673"/>
    </source>
</evidence>
<dbReference type="GO" id="GO:0016020">
    <property type="term" value="C:membrane"/>
    <property type="evidence" value="ECO:0007669"/>
    <property type="project" value="InterPro"/>
</dbReference>
<evidence type="ECO:0000256" key="4">
    <source>
        <dbReference type="ARBA" id="ARBA00004922"/>
    </source>
</evidence>
<dbReference type="GO" id="GO:0005975">
    <property type="term" value="P:carbohydrate metabolic process"/>
    <property type="evidence" value="ECO:0007669"/>
    <property type="project" value="InterPro"/>
</dbReference>
<keyword evidence="9" id="KW-0106">Calcium</keyword>
<evidence type="ECO:0000256" key="12">
    <source>
        <dbReference type="ARBA" id="ARBA00024790"/>
    </source>
</evidence>
<evidence type="ECO:0000256" key="13">
    <source>
        <dbReference type="ARBA" id="ARBA00030490"/>
    </source>
</evidence>
<dbReference type="EMBL" id="ML732499">
    <property type="protein sequence ID" value="KAB8067362.1"/>
    <property type="molecule type" value="Genomic_DNA"/>
</dbReference>
<dbReference type="InterPro" id="IPR012341">
    <property type="entry name" value="6hp_glycosidase-like_sf"/>
</dbReference>
<comment type="cofactor">
    <cofactor evidence="1">
        <name>Ca(2+)</name>
        <dbReference type="ChEBI" id="CHEBI:29108"/>
    </cofactor>
</comment>
<comment type="similarity">
    <text evidence="5">Belongs to the glycosyl hydrolase 47 family.</text>
</comment>
<dbReference type="OrthoDB" id="8118055at2759"/>
<evidence type="ECO:0000256" key="7">
    <source>
        <dbReference type="ARBA" id="ARBA00022723"/>
    </source>
</evidence>
<comment type="catalytic activity">
    <reaction evidence="15">
        <text>N(4)-(alpha-D-Man-(1-&gt;2)-alpha-D-Man-(1-&gt;2)-alpha-D-Man-(1-&gt;3)-[alpha-D-Man-(1-&gt;3)-[alpha-D-Man-(1-&gt;2)-alpha-D-Man-(1-&gt;6)]-alpha-D-Man-(1-&gt;6)]-beta-D-Man-(1-&gt;4)-beta-D-GlcNAc-(1-&gt;4)-beta-D-GlcNAc)-L-asparaginyl-[protein] (N-glucan mannose isomer 8A1,2,3B1,3) + 3 H2O = N(4)-(alpha-D-Man-(1-&gt;3)-[alpha-D-Man-(1-&gt;3)-[alpha-D-Man-(1-&gt;6)]-alpha-D-Man-(1-&gt;6)]-beta-D-Man-(1-&gt;4)-beta-D-GlcNAc-(1-&gt;4)-beta-D-GlcNAc)-L-asparaginyl-[protein] (N-glucan mannose isomer 5A1,2) + 3 beta-D-mannose</text>
        <dbReference type="Rhea" id="RHEA:56028"/>
        <dbReference type="Rhea" id="RHEA-COMP:14358"/>
        <dbReference type="Rhea" id="RHEA-COMP:14367"/>
        <dbReference type="ChEBI" id="CHEBI:15377"/>
        <dbReference type="ChEBI" id="CHEBI:28563"/>
        <dbReference type="ChEBI" id="CHEBI:59087"/>
        <dbReference type="ChEBI" id="CHEBI:60628"/>
        <dbReference type="EC" id="3.2.1.113"/>
    </reaction>
</comment>
<dbReference type="InterPro" id="IPR050749">
    <property type="entry name" value="Glycosyl_Hydrolase_47"/>
</dbReference>
<dbReference type="GO" id="GO:0036503">
    <property type="term" value="P:ERAD pathway"/>
    <property type="evidence" value="ECO:0007669"/>
    <property type="project" value="UniProtKB-ARBA"/>
</dbReference>
<comment type="pathway">
    <text evidence="4">Protein modification; protein glycosylation.</text>
</comment>
<keyword evidence="7" id="KW-0479">Metal-binding</keyword>
<keyword evidence="10" id="KW-1015">Disulfide bond</keyword>
<keyword evidence="18" id="KW-1185">Reference proteome</keyword>
<proteinExistence type="inferred from homology"/>
<evidence type="ECO:0000256" key="1">
    <source>
        <dbReference type="ARBA" id="ARBA00001913"/>
    </source>
</evidence>
<dbReference type="GO" id="GO:0060205">
    <property type="term" value="C:cytoplasmic vesicle lumen"/>
    <property type="evidence" value="ECO:0007669"/>
    <property type="project" value="UniProtKB-SubCell"/>
</dbReference>
<name>A0A5N5WJU9_9EURO</name>
<evidence type="ECO:0000256" key="16">
    <source>
        <dbReference type="ARBA" id="ARBA00048605"/>
    </source>
</evidence>
<evidence type="ECO:0000313" key="18">
    <source>
        <dbReference type="Proteomes" id="UP000326565"/>
    </source>
</evidence>
<sequence>MLGGLLSAHYLSSQLPDASSPEDHVYLSKAIDLANRLLGPYESNIPSHRDGQASSTAEAPTLQLEMKYLANITNNEIYWRKAEKIMKVLDDNGLEDGLLPFSVNPETGRFMDNEIRLGSRDDSYYVWLNPHEADLEPTPDSSMRQFPPSNDSLAPWKEDYNVEPEDSHNLQRPETVESLLIMWQITKVPIYQEWRWKIFKAFEYHKRIDDGEGHSSLNDVNSVPLTRQDSMESFWLAETLL</sequence>
<organism evidence="17 18">
    <name type="scientific">Aspergillus leporis</name>
    <dbReference type="NCBI Taxonomy" id="41062"/>
    <lineage>
        <taxon>Eukaryota</taxon>
        <taxon>Fungi</taxon>
        <taxon>Dikarya</taxon>
        <taxon>Ascomycota</taxon>
        <taxon>Pezizomycotina</taxon>
        <taxon>Eurotiomycetes</taxon>
        <taxon>Eurotiomycetidae</taxon>
        <taxon>Eurotiales</taxon>
        <taxon>Aspergillaceae</taxon>
        <taxon>Aspergillus</taxon>
        <taxon>Aspergillus subgen. Circumdati</taxon>
    </lineage>
</organism>
<dbReference type="Proteomes" id="UP000326565">
    <property type="component" value="Unassembled WGS sequence"/>
</dbReference>
<evidence type="ECO:0000256" key="11">
    <source>
        <dbReference type="ARBA" id="ARBA00023329"/>
    </source>
</evidence>
<accession>A0A5N5WJU9</accession>
<dbReference type="AlphaFoldDB" id="A0A5N5WJU9"/>
<evidence type="ECO:0000256" key="10">
    <source>
        <dbReference type="ARBA" id="ARBA00023157"/>
    </source>
</evidence>
<comment type="function">
    <text evidence="12">Involved in the maturation of Asn-linked oligosaccharides. Progressively trims alpha-1,2-linked mannose residues from Man(9)GlcNAc(2) to produce Man(5)GlcNAc(2).</text>
</comment>
<dbReference type="PANTHER" id="PTHR11742">
    <property type="entry name" value="MANNOSYL-OLIGOSACCHARIDE ALPHA-1,2-MANNOSIDASE-RELATED"/>
    <property type="match status" value="1"/>
</dbReference>
<dbReference type="PANTHER" id="PTHR11742:SF55">
    <property type="entry name" value="ENDOPLASMIC RETICULUM MANNOSYL-OLIGOSACCHARIDE 1,2-ALPHA-MANNOSIDASE"/>
    <property type="match status" value="1"/>
</dbReference>